<organism evidence="1 2">
    <name type="scientific">Pangasianodon gigas</name>
    <name type="common">Mekong giant catfish</name>
    <name type="synonym">Pangasius gigas</name>
    <dbReference type="NCBI Taxonomy" id="30993"/>
    <lineage>
        <taxon>Eukaryota</taxon>
        <taxon>Metazoa</taxon>
        <taxon>Chordata</taxon>
        <taxon>Craniata</taxon>
        <taxon>Vertebrata</taxon>
        <taxon>Euteleostomi</taxon>
        <taxon>Actinopterygii</taxon>
        <taxon>Neopterygii</taxon>
        <taxon>Teleostei</taxon>
        <taxon>Ostariophysi</taxon>
        <taxon>Siluriformes</taxon>
        <taxon>Pangasiidae</taxon>
        <taxon>Pangasianodon</taxon>
    </lineage>
</organism>
<name>A0ACC5X2M1_PANGG</name>
<evidence type="ECO:0000313" key="1">
    <source>
        <dbReference type="EMBL" id="MCI4385396.1"/>
    </source>
</evidence>
<accession>A0ACC5X2M1</accession>
<protein>
    <submittedName>
        <fullName evidence="1">Uncharacterized protein</fullName>
    </submittedName>
</protein>
<proteinExistence type="predicted"/>
<keyword evidence="2" id="KW-1185">Reference proteome</keyword>
<dbReference type="Proteomes" id="UP000829447">
    <property type="component" value="Linkage Group LG13"/>
</dbReference>
<evidence type="ECO:0000313" key="2">
    <source>
        <dbReference type="Proteomes" id="UP000829447"/>
    </source>
</evidence>
<sequence>MMFADDIAICSESREQVEENLERWRFALERRGMKVSRSKTEYMCVNEREGSGTVRLQGEEVKKVQEFKYLGSTVQSNGECGKEVKKRVQAGWNGWRMMSGVLCDRKISAGIKGKVYKTVVRPAMVYGLETVSLRKRQESELEVAELKMLRFSLGVTREQVEENLERWRFALERRGMKVSRSKTEYMCVNEREGSGTVRLQGEEVKKVQEFKYLGSTVQSTGECGKEVKKRVQAGWNGWRKVSGVLCDRKISARIKGKVYKTVVRLAMLYGLETVALRKRQESELEVAELKMLRFSLGVTREGSGTVRLQGEEVKKVQEFKYLGSTIQSDGECGKEVKKRVQAGWNGWRKVSGVLCDRKISARIKGKVYKTVVRPAMLYGLETVSLRKRQESELEVAELKIHMELPGRRQRGRPKRRYMEVINEDMKLVGASVEDAEDRDRWRVMIRCGDP</sequence>
<dbReference type="EMBL" id="CM040466">
    <property type="protein sequence ID" value="MCI4385396.1"/>
    <property type="molecule type" value="Genomic_DNA"/>
</dbReference>
<comment type="caution">
    <text evidence="1">The sequence shown here is derived from an EMBL/GenBank/DDBJ whole genome shotgun (WGS) entry which is preliminary data.</text>
</comment>
<reference evidence="1 2" key="1">
    <citation type="journal article" date="2022" name="bioRxiv">
        <title>An ancient truncated duplication of the anti-Mullerian hormone receptor type 2 gene is a potential conserved master sex determinant in the Pangasiidae catfish family.</title>
        <authorList>
            <person name="Wen M."/>
            <person name="Pan Q."/>
            <person name="Jouanno E."/>
            <person name="Montfort J."/>
            <person name="Zahm M."/>
            <person name="Cabau C."/>
            <person name="Klopp C."/>
            <person name="Iampietro C."/>
            <person name="Roques C."/>
            <person name="Bouchez O."/>
            <person name="Castinel A."/>
            <person name="Donnadieu C."/>
            <person name="Parrinello H."/>
            <person name="Poncet C."/>
            <person name="Belmonte E."/>
            <person name="Gautier V."/>
            <person name="Avarre J.-C."/>
            <person name="Dugue R."/>
            <person name="Gustiano R."/>
            <person name="Ha T.T.T."/>
            <person name="Campet M."/>
            <person name="Sriphairoj K."/>
            <person name="Ribolli J."/>
            <person name="de Almeida F.L."/>
            <person name="Desvignes T."/>
            <person name="Postlethwait J.H."/>
            <person name="Bucao C.F."/>
            <person name="Robinson-Rechavi M."/>
            <person name="Bobe J."/>
            <person name="Herpin A."/>
            <person name="Guiguen Y."/>
        </authorList>
    </citation>
    <scope>NUCLEOTIDE SEQUENCE [LARGE SCALE GENOMIC DNA]</scope>
    <source>
        <strain evidence="1">YG-Dec2019</strain>
    </source>
</reference>
<gene>
    <name evidence="1" type="ORF">PGIGA_G00049960</name>
</gene>